<dbReference type="Pfam" id="PF12833">
    <property type="entry name" value="HTH_18"/>
    <property type="match status" value="2"/>
</dbReference>
<feature type="domain" description="HTH araC/xylS-type" evidence="4">
    <location>
        <begin position="140"/>
        <end position="238"/>
    </location>
</feature>
<dbReference type="Gene3D" id="1.10.10.60">
    <property type="entry name" value="Homeodomain-like"/>
    <property type="match status" value="2"/>
</dbReference>
<keyword evidence="3" id="KW-0804">Transcription</keyword>
<evidence type="ECO:0000256" key="2">
    <source>
        <dbReference type="ARBA" id="ARBA00023125"/>
    </source>
</evidence>
<keyword evidence="2" id="KW-0238">DNA-binding</keyword>
<dbReference type="EMBL" id="JBHULH010000004">
    <property type="protein sequence ID" value="MFD2567597.1"/>
    <property type="molecule type" value="Genomic_DNA"/>
</dbReference>
<name>A0ABW5LS22_9FLAO</name>
<accession>A0ABW5LS22</accession>
<dbReference type="PRINTS" id="PR00032">
    <property type="entry name" value="HTHARAC"/>
</dbReference>
<dbReference type="PANTHER" id="PTHR43280">
    <property type="entry name" value="ARAC-FAMILY TRANSCRIPTIONAL REGULATOR"/>
    <property type="match status" value="1"/>
</dbReference>
<reference evidence="6" key="1">
    <citation type="journal article" date="2019" name="Int. J. Syst. Evol. Microbiol.">
        <title>The Global Catalogue of Microorganisms (GCM) 10K type strain sequencing project: providing services to taxonomists for standard genome sequencing and annotation.</title>
        <authorList>
            <consortium name="The Broad Institute Genomics Platform"/>
            <consortium name="The Broad Institute Genome Sequencing Center for Infectious Disease"/>
            <person name="Wu L."/>
            <person name="Ma J."/>
        </authorList>
    </citation>
    <scope>NUCLEOTIDE SEQUENCE [LARGE SCALE GENOMIC DNA]</scope>
    <source>
        <strain evidence="6">KCTC 52127</strain>
    </source>
</reference>
<evidence type="ECO:0000259" key="4">
    <source>
        <dbReference type="PROSITE" id="PS01124"/>
    </source>
</evidence>
<dbReference type="InterPro" id="IPR018060">
    <property type="entry name" value="HTH_AraC"/>
</dbReference>
<sequence>MVHKFKAEINKVYFINQYTLVHILEGTGNIQVDFRSYGNWEDKAIYLNKGQYIKFMSDTFLVRFIEFPDEIMFKSKDVRVLFKHLISLGYINFNDCKDCQRFLTTTAFNQNLESLIDVSTEQWYWQNPFQATKDEYQVIFDIKDMIDQEYSDQINVKKLADHFINSRYNIRHLIKNRLGVTVRNLIGNKQIDANMKELAFTNKSIQEIAYDQGYKDPGYFNRSFKNKVGQTPKEFRDNFDYEGRDQFSQDLIALIQQFHKEQHTLGFYADQMHMSVHTLSKKVKQKMQLTLGQMIRNELISSAKKMLSEKATVKEVAYSLGFEEPNNFSSFFLKHTGVSPSLYNQ</sequence>
<dbReference type="SMART" id="SM00342">
    <property type="entry name" value="HTH_ARAC"/>
    <property type="match status" value="2"/>
</dbReference>
<feature type="domain" description="HTH araC/xylS-type" evidence="4">
    <location>
        <begin position="249"/>
        <end position="345"/>
    </location>
</feature>
<organism evidence="5 6">
    <name type="scientific">Pseudotenacibaculum haliotis</name>
    <dbReference type="NCBI Taxonomy" id="1862138"/>
    <lineage>
        <taxon>Bacteria</taxon>
        <taxon>Pseudomonadati</taxon>
        <taxon>Bacteroidota</taxon>
        <taxon>Flavobacteriia</taxon>
        <taxon>Flavobacteriales</taxon>
        <taxon>Flavobacteriaceae</taxon>
        <taxon>Pseudotenacibaculum</taxon>
    </lineage>
</organism>
<proteinExistence type="predicted"/>
<dbReference type="InterPro" id="IPR009057">
    <property type="entry name" value="Homeodomain-like_sf"/>
</dbReference>
<comment type="caution">
    <text evidence="5">The sequence shown here is derived from an EMBL/GenBank/DDBJ whole genome shotgun (WGS) entry which is preliminary data.</text>
</comment>
<dbReference type="SUPFAM" id="SSF46689">
    <property type="entry name" value="Homeodomain-like"/>
    <property type="match status" value="2"/>
</dbReference>
<dbReference type="Proteomes" id="UP001597508">
    <property type="component" value="Unassembled WGS sequence"/>
</dbReference>
<dbReference type="PROSITE" id="PS01124">
    <property type="entry name" value="HTH_ARAC_FAMILY_2"/>
    <property type="match status" value="2"/>
</dbReference>
<evidence type="ECO:0000256" key="1">
    <source>
        <dbReference type="ARBA" id="ARBA00023015"/>
    </source>
</evidence>
<dbReference type="InterPro" id="IPR020449">
    <property type="entry name" value="Tscrpt_reg_AraC-type_HTH"/>
</dbReference>
<gene>
    <name evidence="5" type="ORF">ACFSRZ_09455</name>
</gene>
<dbReference type="RefSeq" id="WP_379666307.1">
    <property type="nucleotide sequence ID" value="NZ_JBHULH010000004.1"/>
</dbReference>
<evidence type="ECO:0000313" key="6">
    <source>
        <dbReference type="Proteomes" id="UP001597508"/>
    </source>
</evidence>
<dbReference type="PANTHER" id="PTHR43280:SF34">
    <property type="entry name" value="ARAC-FAMILY TRANSCRIPTIONAL REGULATOR"/>
    <property type="match status" value="1"/>
</dbReference>
<keyword evidence="1" id="KW-0805">Transcription regulation</keyword>
<evidence type="ECO:0000256" key="3">
    <source>
        <dbReference type="ARBA" id="ARBA00023163"/>
    </source>
</evidence>
<keyword evidence="6" id="KW-1185">Reference proteome</keyword>
<protein>
    <submittedName>
        <fullName evidence="5">Helix-turn-helix transcriptional regulator</fullName>
    </submittedName>
</protein>
<evidence type="ECO:0000313" key="5">
    <source>
        <dbReference type="EMBL" id="MFD2567597.1"/>
    </source>
</evidence>